<organism evidence="1 2">
    <name type="scientific">Stephania cephalantha</name>
    <dbReference type="NCBI Taxonomy" id="152367"/>
    <lineage>
        <taxon>Eukaryota</taxon>
        <taxon>Viridiplantae</taxon>
        <taxon>Streptophyta</taxon>
        <taxon>Embryophyta</taxon>
        <taxon>Tracheophyta</taxon>
        <taxon>Spermatophyta</taxon>
        <taxon>Magnoliopsida</taxon>
        <taxon>Ranunculales</taxon>
        <taxon>Menispermaceae</taxon>
        <taxon>Menispermoideae</taxon>
        <taxon>Cissampelideae</taxon>
        <taxon>Stephania</taxon>
    </lineage>
</organism>
<name>A0AAP0JDR8_9MAGN</name>
<dbReference type="EMBL" id="JBBNAG010000005">
    <property type="protein sequence ID" value="KAK9132246.1"/>
    <property type="molecule type" value="Genomic_DNA"/>
</dbReference>
<evidence type="ECO:0000313" key="1">
    <source>
        <dbReference type="EMBL" id="KAK9132246.1"/>
    </source>
</evidence>
<accession>A0AAP0JDR8</accession>
<dbReference type="AlphaFoldDB" id="A0AAP0JDR8"/>
<reference evidence="1 2" key="1">
    <citation type="submission" date="2024-01" db="EMBL/GenBank/DDBJ databases">
        <title>Genome assemblies of Stephania.</title>
        <authorList>
            <person name="Yang L."/>
        </authorList>
    </citation>
    <scope>NUCLEOTIDE SEQUENCE [LARGE SCALE GENOMIC DNA]</scope>
    <source>
        <strain evidence="1">JXDWG</strain>
        <tissue evidence="1">Leaf</tissue>
    </source>
</reference>
<sequence length="142" mass="16594">MTITLQYVQMILGLPVDGLPITGRVEQDYDALCLTLLGFPFPENNKTGGWIQIHQLSRWFPNLPNNVGDVEVHAMQERTSYNFLEELYLQTSLTILFTSRIYTFRRILRRQENTVGVVQLWLTYIDNCVLPLTMMEQRLQVQ</sequence>
<evidence type="ECO:0000313" key="2">
    <source>
        <dbReference type="Proteomes" id="UP001419268"/>
    </source>
</evidence>
<proteinExistence type="predicted"/>
<protein>
    <submittedName>
        <fullName evidence="1">Uncharacterized protein</fullName>
    </submittedName>
</protein>
<gene>
    <name evidence="1" type="ORF">Scep_011774</name>
</gene>
<dbReference type="Proteomes" id="UP001419268">
    <property type="component" value="Unassembled WGS sequence"/>
</dbReference>
<keyword evidence="2" id="KW-1185">Reference proteome</keyword>
<comment type="caution">
    <text evidence="1">The sequence shown here is derived from an EMBL/GenBank/DDBJ whole genome shotgun (WGS) entry which is preliminary data.</text>
</comment>